<protein>
    <submittedName>
        <fullName evidence="2">Uncharacterized protein</fullName>
    </submittedName>
</protein>
<accession>A0A645HAI4</accession>
<evidence type="ECO:0000256" key="1">
    <source>
        <dbReference type="SAM" id="Phobius"/>
    </source>
</evidence>
<feature type="transmembrane region" description="Helical" evidence="1">
    <location>
        <begin position="45"/>
        <end position="64"/>
    </location>
</feature>
<gene>
    <name evidence="2" type="ORF">SDC9_183218</name>
</gene>
<name>A0A645HAI4_9ZZZZ</name>
<dbReference type="AlphaFoldDB" id="A0A645HAI4"/>
<keyword evidence="1" id="KW-0812">Transmembrane</keyword>
<organism evidence="2">
    <name type="scientific">bioreactor metagenome</name>
    <dbReference type="NCBI Taxonomy" id="1076179"/>
    <lineage>
        <taxon>unclassified sequences</taxon>
        <taxon>metagenomes</taxon>
        <taxon>ecological metagenomes</taxon>
    </lineage>
</organism>
<keyword evidence="1" id="KW-0472">Membrane</keyword>
<dbReference type="EMBL" id="VSSQ01089502">
    <property type="protein sequence ID" value="MPN35720.1"/>
    <property type="molecule type" value="Genomic_DNA"/>
</dbReference>
<comment type="caution">
    <text evidence="2">The sequence shown here is derived from an EMBL/GenBank/DDBJ whole genome shotgun (WGS) entry which is preliminary data.</text>
</comment>
<reference evidence="2" key="1">
    <citation type="submission" date="2019-08" db="EMBL/GenBank/DDBJ databases">
        <authorList>
            <person name="Kucharzyk K."/>
            <person name="Murdoch R.W."/>
            <person name="Higgins S."/>
            <person name="Loffler F."/>
        </authorList>
    </citation>
    <scope>NUCLEOTIDE SEQUENCE</scope>
</reference>
<evidence type="ECO:0000313" key="2">
    <source>
        <dbReference type="EMBL" id="MPN35720.1"/>
    </source>
</evidence>
<proteinExistence type="predicted"/>
<feature type="transmembrane region" description="Helical" evidence="1">
    <location>
        <begin position="21"/>
        <end position="39"/>
    </location>
</feature>
<sequence>MHLIMVKRSVPVKRNATVNDCLPTLVHLGVGIAFVNVMFMVMDFIVLHQVIHHLICPCILRLFLLNAMTL</sequence>
<keyword evidence="1" id="KW-1133">Transmembrane helix</keyword>